<dbReference type="InterPro" id="IPR014457">
    <property type="entry name" value="UCP010260"/>
</dbReference>
<keyword evidence="3" id="KW-1185">Reference proteome</keyword>
<evidence type="ECO:0000259" key="1">
    <source>
        <dbReference type="Pfam" id="PF09348"/>
    </source>
</evidence>
<feature type="domain" description="DUF1990" evidence="1">
    <location>
        <begin position="5"/>
        <end position="155"/>
    </location>
</feature>
<organism evidence="2 3">
    <name type="scientific">Actinoplanes auranticolor</name>
    <dbReference type="NCBI Taxonomy" id="47988"/>
    <lineage>
        <taxon>Bacteria</taxon>
        <taxon>Bacillati</taxon>
        <taxon>Actinomycetota</taxon>
        <taxon>Actinomycetes</taxon>
        <taxon>Micromonosporales</taxon>
        <taxon>Micromonosporaceae</taxon>
        <taxon>Actinoplanes</taxon>
    </lineage>
</organism>
<name>A0A919VL98_9ACTN</name>
<dbReference type="InterPro" id="IPR018960">
    <property type="entry name" value="DUF1990"/>
</dbReference>
<evidence type="ECO:0000313" key="2">
    <source>
        <dbReference type="EMBL" id="GIM67610.1"/>
    </source>
</evidence>
<accession>A0A919VL98</accession>
<comment type="caution">
    <text evidence="2">The sequence shown here is derived from an EMBL/GenBank/DDBJ whole genome shotgun (WGS) entry which is preliminary data.</text>
</comment>
<dbReference type="AlphaFoldDB" id="A0A919VL98"/>
<dbReference type="RefSeq" id="WP_212988823.1">
    <property type="nucleotide sequence ID" value="NZ_BAABEA010000005.1"/>
</dbReference>
<gene>
    <name evidence="2" type="ORF">Aau02nite_28040</name>
</gene>
<reference evidence="2" key="1">
    <citation type="submission" date="2021-03" db="EMBL/GenBank/DDBJ databases">
        <title>Whole genome shotgun sequence of Actinoplanes auranticolor NBRC 12245.</title>
        <authorList>
            <person name="Komaki H."/>
            <person name="Tamura T."/>
        </authorList>
    </citation>
    <scope>NUCLEOTIDE SEQUENCE</scope>
    <source>
        <strain evidence="2">NBRC 12245</strain>
    </source>
</reference>
<sequence>MTELTYAEVGATRHEPLPPGYRHLHYRTELDRADFAAAADAILTFRMHRATGARIRATADRAAPGVGVTVGLGPLVVPCQVVWAADDRDRAGFGYGTLPGHQARGEESFTVERDADGRIWFAVTAFSVPARLPMRLGGPVAVLAQHGYARLCGRAVKRLCARSRTVGS</sequence>
<proteinExistence type="predicted"/>
<dbReference type="PIRSF" id="PIRSF010260">
    <property type="entry name" value="UCP010260"/>
    <property type="match status" value="1"/>
</dbReference>
<dbReference type="PANTHER" id="PTHR34202">
    <property type="entry name" value="UPF0548 PROTEIN"/>
    <property type="match status" value="1"/>
</dbReference>
<dbReference type="Proteomes" id="UP000681340">
    <property type="component" value="Unassembled WGS sequence"/>
</dbReference>
<protein>
    <submittedName>
        <fullName evidence="2">DUF1990 domain-containing protein</fullName>
    </submittedName>
</protein>
<evidence type="ECO:0000313" key="3">
    <source>
        <dbReference type="Proteomes" id="UP000681340"/>
    </source>
</evidence>
<dbReference type="PANTHER" id="PTHR34202:SF1">
    <property type="entry name" value="UPF0548 PROTEIN"/>
    <property type="match status" value="1"/>
</dbReference>
<dbReference type="EMBL" id="BOQL01000022">
    <property type="protein sequence ID" value="GIM67610.1"/>
    <property type="molecule type" value="Genomic_DNA"/>
</dbReference>
<dbReference type="Pfam" id="PF09348">
    <property type="entry name" value="DUF1990"/>
    <property type="match status" value="1"/>
</dbReference>